<dbReference type="PANTHER" id="PTHR12673:SF270">
    <property type="entry name" value="FYVE-TYPE DOMAIN-CONTAINING PROTEIN"/>
    <property type="match status" value="1"/>
</dbReference>
<dbReference type="InterPro" id="IPR000219">
    <property type="entry name" value="DH_dom"/>
</dbReference>
<feature type="region of interest" description="Disordered" evidence="1">
    <location>
        <begin position="1866"/>
        <end position="1895"/>
    </location>
</feature>
<evidence type="ECO:0000313" key="4">
    <source>
        <dbReference type="Proteomes" id="UP001151518"/>
    </source>
</evidence>
<accession>A0A9W8G547</accession>
<feature type="compositionally biased region" description="Basic and acidic residues" evidence="1">
    <location>
        <begin position="1516"/>
        <end position="1530"/>
    </location>
</feature>
<dbReference type="Pfam" id="PF00621">
    <property type="entry name" value="RhoGEF"/>
    <property type="match status" value="1"/>
</dbReference>
<gene>
    <name evidence="3" type="ORF">GGI25_003947</name>
</gene>
<feature type="compositionally biased region" description="Low complexity" evidence="1">
    <location>
        <begin position="1647"/>
        <end position="1660"/>
    </location>
</feature>
<dbReference type="SMART" id="SM00325">
    <property type="entry name" value="RhoGEF"/>
    <property type="match status" value="1"/>
</dbReference>
<feature type="region of interest" description="Disordered" evidence="1">
    <location>
        <begin position="1647"/>
        <end position="1699"/>
    </location>
</feature>
<dbReference type="Gene3D" id="1.20.900.10">
    <property type="entry name" value="Dbl homology (DH) domain"/>
    <property type="match status" value="1"/>
</dbReference>
<dbReference type="GO" id="GO:0005737">
    <property type="term" value="C:cytoplasm"/>
    <property type="evidence" value="ECO:0007669"/>
    <property type="project" value="TreeGrafter"/>
</dbReference>
<protein>
    <recommendedName>
        <fullName evidence="2">DH domain-containing protein</fullName>
    </recommendedName>
</protein>
<name>A0A9W8G547_9FUNG</name>
<feature type="compositionally biased region" description="Low complexity" evidence="1">
    <location>
        <begin position="1262"/>
        <end position="1277"/>
    </location>
</feature>
<dbReference type="EMBL" id="JANBTW010000047">
    <property type="protein sequence ID" value="KAJ2675530.1"/>
    <property type="molecule type" value="Genomic_DNA"/>
</dbReference>
<feature type="region of interest" description="Disordered" evidence="1">
    <location>
        <begin position="861"/>
        <end position="882"/>
    </location>
</feature>
<sequence>MTHQSSTEHISIDSGKTALTPISRCTYEIPNDNENDGQYATEFWLNALVPKPHTNFFGYESSIGPICISISTRESHECYKALVRTPFKFGVVYVPTSVINGSIYGTDLDRLTNPTPQKILLYHALWLYFQQAEKERCGYLLTALHNQRLSAENSARVVSSMLAQSADALWGRSVAEATKEVTPTKETVSRKQTRKRGLQRSNTKRSIELRRAEISDFMDSLFQSTAGTDAAPSPSAISRRPTSVGGESYSYSLDEDAMLTEIDVFLAAEREARDLAVATESLTEIRDDHLKPLLRNLEPKIYRRRLRIDFVVVGASDHSRLVDMTAPHRRFLRTLERASARMRGDPNSACDSPHHSANSTPERHRGGPGTGQASTKNEARSGKQRDKRQKTQEEMDVKRNNVIQELIETERSYVEKLRALIDIYVVPLRSAARSTNNALIPAYDAHVIFGNIERVSEVNERFLGDLEAWQQGEMDPKETIGSLCRDHFVDFHVYKRYINGYQHALVSSRELEAKNPLYAAFLQRAREREECKKLGISDLLIMPVQRIPRYTLLLTDLLKVIPEDDSDVPRIRLALERVNEIGQLADNQVAETVAELHHIHTTIEGCPPNLISASREFIGAIDVSEIDLVTGAPKKPMCLLVFSDLLMIVERFWPPKGHGGIRVTGNSSSRQSCPIHALSVDAPRPATGSSSTISGGAANLSSASTPSIAAATGAASASTSTSAASTPLPSTQQLRQQICTCSSNYASSSSVANAFLSTTSGSANSRKKWGRFAGWIDVTRVSILEKNASPSSRSFYIHRYPENIEDKDQLVADTNTSHRQRTTTTSTLSTSVAAAVAAASASTAPTANPVGMRSSGSSIISLDSNNTASPIPSTSSTAAAVQQSSERLHQKFARILYPSETTYESYGDHGYWYPQSLHEFEADHPLSRDAFFEFLNTAWDRTVARCFESSGSELSRHASSSSNNNTAGIGHRKTKSGIELPNAVINLGHPELDRVDVGSQSWTVRIWDAADYARSRPNCPSALMADMTVVWDYRQMGSPSTSTAMSSSSNQAAKEVSSDISYYPLQACRIVGFDGDYFHITSTSLPLATTQHTANDPPDTYAELIEEKDVADNWPALCRLVEKAVIMYQYVLLAYPEHRRVQQCYNRSILASLFGQNALGSSSAVKVETVSAAPRKLFSRAKHLFSSGRLRGSGSQKDSADTSNLFSSAYNNAVAADTIGPSSGSSPYNHSTISTPHTVLGKYKLKTKSSTMVSSRRMNTMQQDKSSQSPAKSASSAMTTPSRSATAHSTLYGQPSLGFTASASGNAAIFELGSSSSSKLELKNTSIRDEASMQQQGTKSRFQAARKISHTMDEFPLFPSVQADDSIDIRTRSHTSWDQRNNSSSSISSLHASPTKQKAHTLVQSASTDTMLGQADSLISGSSSLHLANSDEQFADDAKARATDPQSDTFVKRRSMSVVSAGSFGKAKPSSAFFGANFGSTGSKKSRHADKLFASTASMGSRPASSAALSGTGVRRQREDGDDGDGRDSASEFSLQLDLKHHGERLDIPRDLKLEFDEALSAADATPPVSTHELSLDIQSFASQITDSICTTHVGSSNASIGLNVLIPTNDRGIQAKTTWDSKSPDYDTASQQLQLPLSSADSLNSCLSSPSALSSTKGASGRGSNRRQGVYGVPPKSPVSTSILSPFPQAEEAKPHSIRSRPDILLDIARELGEDEPFENTMPTSPLFVDDDEITRHFGQMSMLSQSQISPMGPTFDKMFASHRDAEDGNPLSAQLESPRPLPPLPAHSKSLNYGSERNALPAMISTRPGLVSSRTIAHTGYNPNMDQGSSRSRVLQPSSTIYNLQQQNTIQPLAPLATDYRRLPSLPPRIRSTAAPSYMDRHSAYPGPKSPSG</sequence>
<dbReference type="PANTHER" id="PTHR12673">
    <property type="entry name" value="FACIOGENITAL DYSPLASIA PROTEIN"/>
    <property type="match status" value="1"/>
</dbReference>
<feature type="region of interest" description="Disordered" evidence="1">
    <location>
        <begin position="954"/>
        <end position="973"/>
    </location>
</feature>
<dbReference type="InterPro" id="IPR035899">
    <property type="entry name" value="DBL_dom_sf"/>
</dbReference>
<feature type="region of interest" description="Disordered" evidence="1">
    <location>
        <begin position="1494"/>
        <end position="1530"/>
    </location>
</feature>
<feature type="compositionally biased region" description="Basic and acidic residues" evidence="1">
    <location>
        <begin position="377"/>
        <end position="396"/>
    </location>
</feature>
<evidence type="ECO:0000259" key="2">
    <source>
        <dbReference type="PROSITE" id="PS50010"/>
    </source>
</evidence>
<dbReference type="InterPro" id="IPR051092">
    <property type="entry name" value="FYVE_RhoGEF_PH"/>
</dbReference>
<feature type="region of interest" description="Disordered" evidence="1">
    <location>
        <begin position="342"/>
        <end position="396"/>
    </location>
</feature>
<feature type="compositionally biased region" description="Polar residues" evidence="1">
    <location>
        <begin position="1278"/>
        <end position="1289"/>
    </location>
</feature>
<feature type="region of interest" description="Disordered" evidence="1">
    <location>
        <begin position="225"/>
        <end position="245"/>
    </location>
</feature>
<dbReference type="GO" id="GO:0005085">
    <property type="term" value="F:guanyl-nucleotide exchange factor activity"/>
    <property type="evidence" value="ECO:0007669"/>
    <property type="project" value="InterPro"/>
</dbReference>
<evidence type="ECO:0000256" key="1">
    <source>
        <dbReference type="SAM" id="MobiDB-lite"/>
    </source>
</evidence>
<feature type="region of interest" description="Disordered" evidence="1">
    <location>
        <begin position="1239"/>
        <end position="1289"/>
    </location>
</feature>
<feature type="region of interest" description="Disordered" evidence="1">
    <location>
        <begin position="181"/>
        <end position="203"/>
    </location>
</feature>
<proteinExistence type="predicted"/>
<feature type="compositionally biased region" description="Polar residues" evidence="1">
    <location>
        <begin position="1495"/>
        <end position="1509"/>
    </location>
</feature>
<dbReference type="CDD" id="cd00160">
    <property type="entry name" value="RhoGEF"/>
    <property type="match status" value="1"/>
</dbReference>
<dbReference type="OrthoDB" id="660555at2759"/>
<dbReference type="SUPFAM" id="SSF48065">
    <property type="entry name" value="DBL homology domain (DH-domain)"/>
    <property type="match status" value="1"/>
</dbReference>
<feature type="domain" description="DH" evidence="2">
    <location>
        <begin position="398"/>
        <end position="588"/>
    </location>
</feature>
<feature type="compositionally biased region" description="Polar residues" evidence="1">
    <location>
        <begin position="954"/>
        <end position="967"/>
    </location>
</feature>
<feature type="region of interest" description="Disordered" evidence="1">
    <location>
        <begin position="1373"/>
        <end position="1404"/>
    </location>
</feature>
<dbReference type="Proteomes" id="UP001151518">
    <property type="component" value="Unassembled WGS sequence"/>
</dbReference>
<reference evidence="3" key="1">
    <citation type="submission" date="2022-07" db="EMBL/GenBank/DDBJ databases">
        <title>Phylogenomic reconstructions and comparative analyses of Kickxellomycotina fungi.</title>
        <authorList>
            <person name="Reynolds N.K."/>
            <person name="Stajich J.E."/>
            <person name="Barry K."/>
            <person name="Grigoriev I.V."/>
            <person name="Crous P."/>
            <person name="Smith M.E."/>
        </authorList>
    </citation>
    <scope>NUCLEOTIDE SEQUENCE</scope>
    <source>
        <strain evidence="3">NRRL 3115</strain>
    </source>
</reference>
<dbReference type="PROSITE" id="PS50010">
    <property type="entry name" value="DH_2"/>
    <property type="match status" value="1"/>
</dbReference>
<feature type="compositionally biased region" description="Polar residues" evidence="1">
    <location>
        <begin position="1390"/>
        <end position="1404"/>
    </location>
</feature>
<feature type="compositionally biased region" description="Polar residues" evidence="1">
    <location>
        <begin position="1248"/>
        <end position="1261"/>
    </location>
</feature>
<comment type="caution">
    <text evidence="3">The sequence shown here is derived from an EMBL/GenBank/DDBJ whole genome shotgun (WGS) entry which is preliminary data.</text>
</comment>
<feature type="region of interest" description="Disordered" evidence="1">
    <location>
        <begin position="1763"/>
        <end position="1789"/>
    </location>
</feature>
<organism evidence="3 4">
    <name type="scientific">Coemansia spiralis</name>
    <dbReference type="NCBI Taxonomy" id="417178"/>
    <lineage>
        <taxon>Eukaryota</taxon>
        <taxon>Fungi</taxon>
        <taxon>Fungi incertae sedis</taxon>
        <taxon>Zoopagomycota</taxon>
        <taxon>Kickxellomycotina</taxon>
        <taxon>Kickxellomycetes</taxon>
        <taxon>Kickxellales</taxon>
        <taxon>Kickxellaceae</taxon>
        <taxon>Coemansia</taxon>
    </lineage>
</organism>
<evidence type="ECO:0000313" key="3">
    <source>
        <dbReference type="EMBL" id="KAJ2675530.1"/>
    </source>
</evidence>